<evidence type="ECO:0008006" key="4">
    <source>
        <dbReference type="Google" id="ProtNLM"/>
    </source>
</evidence>
<feature type="transmembrane region" description="Helical" evidence="1">
    <location>
        <begin position="43"/>
        <end position="67"/>
    </location>
</feature>
<keyword evidence="1" id="KW-1133">Transmembrane helix</keyword>
<dbReference type="AlphaFoldDB" id="A0AAD1Y124"/>
<evidence type="ECO:0000313" key="2">
    <source>
        <dbReference type="EMBL" id="CAI2383218.1"/>
    </source>
</evidence>
<gene>
    <name evidence="2" type="ORF">ECRASSUSDP1_LOCUS24713</name>
</gene>
<dbReference type="EMBL" id="CAMPGE010025463">
    <property type="protein sequence ID" value="CAI2383218.1"/>
    <property type="molecule type" value="Genomic_DNA"/>
</dbReference>
<evidence type="ECO:0000313" key="3">
    <source>
        <dbReference type="Proteomes" id="UP001295684"/>
    </source>
</evidence>
<reference evidence="2" key="1">
    <citation type="submission" date="2023-07" db="EMBL/GenBank/DDBJ databases">
        <authorList>
            <consortium name="AG Swart"/>
            <person name="Singh M."/>
            <person name="Singh A."/>
            <person name="Seah K."/>
            <person name="Emmerich C."/>
        </authorList>
    </citation>
    <scope>NUCLEOTIDE SEQUENCE</scope>
    <source>
        <strain evidence="2">DP1</strain>
    </source>
</reference>
<feature type="transmembrane region" description="Helical" evidence="1">
    <location>
        <begin position="87"/>
        <end position="105"/>
    </location>
</feature>
<name>A0AAD1Y124_EUPCR</name>
<dbReference type="Proteomes" id="UP001295684">
    <property type="component" value="Unassembled WGS sequence"/>
</dbReference>
<proteinExistence type="predicted"/>
<keyword evidence="3" id="KW-1185">Reference proteome</keyword>
<accession>A0AAD1Y124</accession>
<organism evidence="2 3">
    <name type="scientific">Euplotes crassus</name>
    <dbReference type="NCBI Taxonomy" id="5936"/>
    <lineage>
        <taxon>Eukaryota</taxon>
        <taxon>Sar</taxon>
        <taxon>Alveolata</taxon>
        <taxon>Ciliophora</taxon>
        <taxon>Intramacronucleata</taxon>
        <taxon>Spirotrichea</taxon>
        <taxon>Hypotrichia</taxon>
        <taxon>Euplotida</taxon>
        <taxon>Euplotidae</taxon>
        <taxon>Moneuplotes</taxon>
    </lineage>
</organism>
<evidence type="ECO:0000256" key="1">
    <source>
        <dbReference type="SAM" id="Phobius"/>
    </source>
</evidence>
<keyword evidence="1" id="KW-0472">Membrane</keyword>
<sequence length="161" mass="18658">MEDEKIEFKKQDNKAEEIAEAKLRIREQMIKRRKQDELMKNKIINAQSCVFCKVCAGVGFGFASLYFGKRTQMMWGGFQRSEKIFNLAITGLFGFASLIQFYASLDTYKSQNLIPLERDIVNARSQLFFLFASPEEKRQIVLSDLDEAELVQEVHEAEKKV</sequence>
<keyword evidence="1" id="KW-0812">Transmembrane</keyword>
<protein>
    <recommendedName>
        <fullName evidence="4">Transmembrane protein</fullName>
    </recommendedName>
</protein>
<comment type="caution">
    <text evidence="2">The sequence shown here is derived from an EMBL/GenBank/DDBJ whole genome shotgun (WGS) entry which is preliminary data.</text>
</comment>